<organism evidence="2 3">
    <name type="scientific">Gonapodya prolifera (strain JEL478)</name>
    <name type="common">Monoblepharis prolifera</name>
    <dbReference type="NCBI Taxonomy" id="1344416"/>
    <lineage>
        <taxon>Eukaryota</taxon>
        <taxon>Fungi</taxon>
        <taxon>Fungi incertae sedis</taxon>
        <taxon>Chytridiomycota</taxon>
        <taxon>Chytridiomycota incertae sedis</taxon>
        <taxon>Monoblepharidomycetes</taxon>
        <taxon>Monoblepharidales</taxon>
        <taxon>Gonapodyaceae</taxon>
        <taxon>Gonapodya</taxon>
    </lineage>
</organism>
<proteinExistence type="predicted"/>
<feature type="compositionally biased region" description="Basic and acidic residues" evidence="1">
    <location>
        <begin position="14"/>
        <end position="23"/>
    </location>
</feature>
<keyword evidence="3" id="KW-1185">Reference proteome</keyword>
<dbReference type="AlphaFoldDB" id="A0A139AWW9"/>
<dbReference type="Proteomes" id="UP000070544">
    <property type="component" value="Unassembled WGS sequence"/>
</dbReference>
<accession>A0A139AWW9</accession>
<evidence type="ECO:0000313" key="3">
    <source>
        <dbReference type="Proteomes" id="UP000070544"/>
    </source>
</evidence>
<feature type="region of interest" description="Disordered" evidence="1">
    <location>
        <begin position="1"/>
        <end position="30"/>
    </location>
</feature>
<gene>
    <name evidence="2" type="ORF">M427DRAFT_27660</name>
</gene>
<evidence type="ECO:0000256" key="1">
    <source>
        <dbReference type="SAM" id="MobiDB-lite"/>
    </source>
</evidence>
<dbReference type="EMBL" id="KQ965733">
    <property type="protein sequence ID" value="KXS21236.1"/>
    <property type="molecule type" value="Genomic_DNA"/>
</dbReference>
<dbReference type="OMA" id="MSEAFYP"/>
<protein>
    <submittedName>
        <fullName evidence="2">Uncharacterized protein</fullName>
    </submittedName>
</protein>
<evidence type="ECO:0000313" key="2">
    <source>
        <dbReference type="EMBL" id="KXS21236.1"/>
    </source>
</evidence>
<reference evidence="2 3" key="1">
    <citation type="journal article" date="2015" name="Genome Biol. Evol.">
        <title>Phylogenomic analyses indicate that early fungi evolved digesting cell walls of algal ancestors of land plants.</title>
        <authorList>
            <person name="Chang Y."/>
            <person name="Wang S."/>
            <person name="Sekimoto S."/>
            <person name="Aerts A.L."/>
            <person name="Choi C."/>
            <person name="Clum A."/>
            <person name="LaButti K.M."/>
            <person name="Lindquist E.A."/>
            <person name="Yee Ngan C."/>
            <person name="Ohm R.A."/>
            <person name="Salamov A.A."/>
            <person name="Grigoriev I.V."/>
            <person name="Spatafora J.W."/>
            <person name="Berbee M.L."/>
        </authorList>
    </citation>
    <scope>NUCLEOTIDE SEQUENCE [LARGE SCALE GENOMIC DNA]</scope>
    <source>
        <strain evidence="2 3">JEL478</strain>
    </source>
</reference>
<feature type="compositionally biased region" description="Basic and acidic residues" evidence="1">
    <location>
        <begin position="54"/>
        <end position="68"/>
    </location>
</feature>
<sequence length="119" mass="13603">MSEAVEPVDAQNDAESKEKEKKPVVPQQVFSNDGSFLERFKLLKGIEDEKKKAQESLKKRKEWEDSLKRRGKRKKPRLTEDVEKAPGGEDAAASAYLKEMKQYTSRLLKDDSGPRPLVK</sequence>
<feature type="compositionally biased region" description="Basic and acidic residues" evidence="1">
    <location>
        <begin position="77"/>
        <end position="87"/>
    </location>
</feature>
<dbReference type="OrthoDB" id="2150178at2759"/>
<feature type="region of interest" description="Disordered" evidence="1">
    <location>
        <begin position="54"/>
        <end position="93"/>
    </location>
</feature>
<name>A0A139AWW9_GONPJ</name>